<name>A0AAJ0BS50_9PEZI</name>
<dbReference type="InterPro" id="IPR051091">
    <property type="entry name" value="O-Glucosyltr/Glycosyltrsf_90"/>
</dbReference>
<dbReference type="PANTHER" id="PTHR12203">
    <property type="entry name" value="KDEL LYS-ASP-GLU-LEU CONTAINING - RELATED"/>
    <property type="match status" value="1"/>
</dbReference>
<feature type="transmembrane region" description="Helical" evidence="1">
    <location>
        <begin position="12"/>
        <end position="29"/>
    </location>
</feature>
<evidence type="ECO:0000256" key="1">
    <source>
        <dbReference type="SAM" id="Phobius"/>
    </source>
</evidence>
<keyword evidence="1" id="KW-0472">Membrane</keyword>
<dbReference type="SMART" id="SM00672">
    <property type="entry name" value="CAP10"/>
    <property type="match status" value="1"/>
</dbReference>
<comment type="caution">
    <text evidence="3">The sequence shown here is derived from an EMBL/GenBank/DDBJ whole genome shotgun (WGS) entry which is preliminary data.</text>
</comment>
<feature type="domain" description="Glycosyl transferase CAP10" evidence="2">
    <location>
        <begin position="143"/>
        <end position="437"/>
    </location>
</feature>
<sequence>MAATLPRVWKQLCVLVGICFLFYVSFLFSRTHLVNNLVFKYSQPPEPHSHRPSNKIFNSLHLDEATCEATFPNLAKDIGDMVALGPFTLKQARNLGPLQVRIQDDQLYIVHKEDDDVLSRGTMQARMSALHQIHRAVLTSPDPLPNTILSVNIQDGPSDFTLSYSRPAYDPRSPGTPFVSRAFLMPHFSFWAWPLPFVGSFIRAEAAINSLEATLPFSKKDPRVVWRGTKRYKSAHNPHLRVDLLRVTDGVEWADVQTLEWDAVNNGTGTTKKVATNSLMIEEFCKYKYVLYTDGVTYSGRLQFHQMCGSVLLTPPIAWMQHTTHLVKPLFSSDLDFGDANRTSLNGTEKRWVPSEGEQEAWPTHYKPDEANIVFVAPDWSDLEDTVRWLESRPDEAEGIARRQRELFVDGGYFSRAAEACYWRALIRGWSTVCQTDGEGWEDQLGTRWELFSIGL</sequence>
<evidence type="ECO:0000313" key="4">
    <source>
        <dbReference type="Proteomes" id="UP001244011"/>
    </source>
</evidence>
<keyword evidence="1" id="KW-1133">Transmembrane helix</keyword>
<evidence type="ECO:0000313" key="3">
    <source>
        <dbReference type="EMBL" id="KAK1763276.1"/>
    </source>
</evidence>
<evidence type="ECO:0000259" key="2">
    <source>
        <dbReference type="SMART" id="SM00672"/>
    </source>
</evidence>
<accession>A0AAJ0BS50</accession>
<dbReference type="RefSeq" id="XP_060279489.1">
    <property type="nucleotide sequence ID" value="XM_060424945.1"/>
</dbReference>
<protein>
    <recommendedName>
        <fullName evidence="2">Glycosyl transferase CAP10 domain-containing protein</fullName>
    </recommendedName>
</protein>
<dbReference type="Pfam" id="PF05686">
    <property type="entry name" value="Glyco_transf_90"/>
    <property type="match status" value="1"/>
</dbReference>
<organism evidence="3 4">
    <name type="scientific">Phialemonium atrogriseum</name>
    <dbReference type="NCBI Taxonomy" id="1093897"/>
    <lineage>
        <taxon>Eukaryota</taxon>
        <taxon>Fungi</taxon>
        <taxon>Dikarya</taxon>
        <taxon>Ascomycota</taxon>
        <taxon>Pezizomycotina</taxon>
        <taxon>Sordariomycetes</taxon>
        <taxon>Sordariomycetidae</taxon>
        <taxon>Cephalothecales</taxon>
        <taxon>Cephalothecaceae</taxon>
        <taxon>Phialemonium</taxon>
    </lineage>
</organism>
<keyword evidence="4" id="KW-1185">Reference proteome</keyword>
<dbReference type="InterPro" id="IPR006598">
    <property type="entry name" value="CAP10"/>
</dbReference>
<dbReference type="GeneID" id="85308132"/>
<reference evidence="3" key="1">
    <citation type="submission" date="2023-06" db="EMBL/GenBank/DDBJ databases">
        <title>Genome-scale phylogeny and comparative genomics of the fungal order Sordariales.</title>
        <authorList>
            <consortium name="Lawrence Berkeley National Laboratory"/>
            <person name="Hensen N."/>
            <person name="Bonometti L."/>
            <person name="Westerberg I."/>
            <person name="Brannstrom I.O."/>
            <person name="Guillou S."/>
            <person name="Cros-Aarteil S."/>
            <person name="Calhoun S."/>
            <person name="Haridas S."/>
            <person name="Kuo A."/>
            <person name="Mondo S."/>
            <person name="Pangilinan J."/>
            <person name="Riley R."/>
            <person name="Labutti K."/>
            <person name="Andreopoulos B."/>
            <person name="Lipzen A."/>
            <person name="Chen C."/>
            <person name="Yanf M."/>
            <person name="Daum C."/>
            <person name="Ng V."/>
            <person name="Clum A."/>
            <person name="Steindorff A."/>
            <person name="Ohm R."/>
            <person name="Martin F."/>
            <person name="Silar P."/>
            <person name="Natvig D."/>
            <person name="Lalanne C."/>
            <person name="Gautier V."/>
            <person name="Ament-Velasquez S.L."/>
            <person name="Kruys A."/>
            <person name="Hutchinson M.I."/>
            <person name="Powell A.J."/>
            <person name="Barry K."/>
            <person name="Miller A.N."/>
            <person name="Grigoriev I.V."/>
            <person name="Debuchy R."/>
            <person name="Gladieux P."/>
            <person name="Thoren M.H."/>
            <person name="Johannesson H."/>
        </authorList>
    </citation>
    <scope>NUCLEOTIDE SEQUENCE</scope>
    <source>
        <strain evidence="3">8032-3</strain>
    </source>
</reference>
<dbReference type="EMBL" id="MU839029">
    <property type="protein sequence ID" value="KAK1763276.1"/>
    <property type="molecule type" value="Genomic_DNA"/>
</dbReference>
<dbReference type="Proteomes" id="UP001244011">
    <property type="component" value="Unassembled WGS sequence"/>
</dbReference>
<dbReference type="AlphaFoldDB" id="A0AAJ0BS50"/>
<dbReference type="PANTHER" id="PTHR12203:SF63">
    <property type="entry name" value="GLYCOSYL TRANSFERASE CAP10 DOMAIN-CONTAINING PROTEIN"/>
    <property type="match status" value="1"/>
</dbReference>
<keyword evidence="1" id="KW-0812">Transmembrane</keyword>
<gene>
    <name evidence="3" type="ORF">QBC33DRAFT_459790</name>
</gene>
<proteinExistence type="predicted"/>